<name>A0A932M0U2_UNCTE</name>
<reference evidence="9" key="1">
    <citation type="submission" date="2020-07" db="EMBL/GenBank/DDBJ databases">
        <title>Huge and variable diversity of episymbiotic CPR bacteria and DPANN archaea in groundwater ecosystems.</title>
        <authorList>
            <person name="He C.Y."/>
            <person name="Keren R."/>
            <person name="Whittaker M."/>
            <person name="Farag I.F."/>
            <person name="Doudna J."/>
            <person name="Cate J.H.D."/>
            <person name="Banfield J.F."/>
        </authorList>
    </citation>
    <scope>NUCLEOTIDE SEQUENCE</scope>
    <source>
        <strain evidence="9">NC_groundwater_717_Ag_S-0.2um_59_8</strain>
    </source>
</reference>
<dbReference type="Pfam" id="PF00528">
    <property type="entry name" value="BPD_transp_1"/>
    <property type="match status" value="1"/>
</dbReference>
<keyword evidence="3" id="KW-1003">Cell membrane</keyword>
<keyword evidence="4 7" id="KW-0812">Transmembrane</keyword>
<dbReference type="CDD" id="cd06261">
    <property type="entry name" value="TM_PBP2"/>
    <property type="match status" value="1"/>
</dbReference>
<evidence type="ECO:0000256" key="4">
    <source>
        <dbReference type="ARBA" id="ARBA00022692"/>
    </source>
</evidence>
<dbReference type="PANTHER" id="PTHR30043:SF1">
    <property type="entry name" value="ABC TRANSPORT SYSTEM PERMEASE PROTEIN P69"/>
    <property type="match status" value="1"/>
</dbReference>
<comment type="subcellular location">
    <subcellularLocation>
        <location evidence="1 7">Cell membrane</location>
        <topology evidence="1 7">Multi-pass membrane protein</topology>
    </subcellularLocation>
</comment>
<dbReference type="Proteomes" id="UP000741360">
    <property type="component" value="Unassembled WGS sequence"/>
</dbReference>
<evidence type="ECO:0000259" key="8">
    <source>
        <dbReference type="PROSITE" id="PS50928"/>
    </source>
</evidence>
<dbReference type="Gene3D" id="1.10.3720.10">
    <property type="entry name" value="MetI-like"/>
    <property type="match status" value="1"/>
</dbReference>
<feature type="transmembrane region" description="Helical" evidence="7">
    <location>
        <begin position="60"/>
        <end position="79"/>
    </location>
</feature>
<feature type="transmembrane region" description="Helical" evidence="7">
    <location>
        <begin position="20"/>
        <end position="40"/>
    </location>
</feature>
<protein>
    <submittedName>
        <fullName evidence="9">Phosphonate ABC transporter, permease protein PhnE</fullName>
    </submittedName>
</protein>
<evidence type="ECO:0000313" key="9">
    <source>
        <dbReference type="EMBL" id="MBI3015413.1"/>
    </source>
</evidence>
<feature type="domain" description="ABC transmembrane type-1" evidence="8">
    <location>
        <begin position="81"/>
        <end position="282"/>
    </location>
</feature>
<keyword evidence="2 7" id="KW-0813">Transport</keyword>
<dbReference type="GO" id="GO:0005886">
    <property type="term" value="C:plasma membrane"/>
    <property type="evidence" value="ECO:0007669"/>
    <property type="project" value="UniProtKB-SubCell"/>
</dbReference>
<dbReference type="AlphaFoldDB" id="A0A932M0U2"/>
<dbReference type="GO" id="GO:0015416">
    <property type="term" value="F:ABC-type phosphonate transporter activity"/>
    <property type="evidence" value="ECO:0007669"/>
    <property type="project" value="InterPro"/>
</dbReference>
<keyword evidence="6 7" id="KW-0472">Membrane</keyword>
<dbReference type="SUPFAM" id="SSF161098">
    <property type="entry name" value="MetI-like"/>
    <property type="match status" value="1"/>
</dbReference>
<feature type="transmembrane region" description="Helical" evidence="7">
    <location>
        <begin position="261"/>
        <end position="278"/>
    </location>
</feature>
<evidence type="ECO:0000256" key="2">
    <source>
        <dbReference type="ARBA" id="ARBA00022448"/>
    </source>
</evidence>
<evidence type="ECO:0000256" key="3">
    <source>
        <dbReference type="ARBA" id="ARBA00022475"/>
    </source>
</evidence>
<evidence type="ECO:0000256" key="5">
    <source>
        <dbReference type="ARBA" id="ARBA00022989"/>
    </source>
</evidence>
<evidence type="ECO:0000256" key="7">
    <source>
        <dbReference type="RuleBase" id="RU363032"/>
    </source>
</evidence>
<dbReference type="InterPro" id="IPR000515">
    <property type="entry name" value="MetI-like"/>
</dbReference>
<keyword evidence="5 7" id="KW-1133">Transmembrane helix</keyword>
<dbReference type="InterPro" id="IPR035906">
    <property type="entry name" value="MetI-like_sf"/>
</dbReference>
<comment type="similarity">
    <text evidence="7">Belongs to the binding-protein-dependent transport system permease family.</text>
</comment>
<evidence type="ECO:0000256" key="1">
    <source>
        <dbReference type="ARBA" id="ARBA00004651"/>
    </source>
</evidence>
<proteinExistence type="inferred from homology"/>
<feature type="transmembrane region" description="Helical" evidence="7">
    <location>
        <begin position="85"/>
        <end position="117"/>
    </location>
</feature>
<feature type="transmembrane region" description="Helical" evidence="7">
    <location>
        <begin position="151"/>
        <end position="176"/>
    </location>
</feature>
<comment type="caution">
    <text evidence="9">The sequence shown here is derived from an EMBL/GenBank/DDBJ whole genome shotgun (WGS) entry which is preliminary data.</text>
</comment>
<organism evidence="9 10">
    <name type="scientific">Tectimicrobiota bacterium</name>
    <dbReference type="NCBI Taxonomy" id="2528274"/>
    <lineage>
        <taxon>Bacteria</taxon>
        <taxon>Pseudomonadati</taxon>
        <taxon>Nitrospinota/Tectimicrobiota group</taxon>
        <taxon>Candidatus Tectimicrobiota</taxon>
    </lineage>
</organism>
<dbReference type="PROSITE" id="PS50928">
    <property type="entry name" value="ABC_TM1"/>
    <property type="match status" value="1"/>
</dbReference>
<dbReference type="PANTHER" id="PTHR30043">
    <property type="entry name" value="PHOSPHONATES TRANSPORT SYSTEM PERMEASE PROTEIN"/>
    <property type="match status" value="1"/>
</dbReference>
<dbReference type="InterPro" id="IPR005769">
    <property type="entry name" value="PhnE/PtxC"/>
</dbReference>
<evidence type="ECO:0000256" key="6">
    <source>
        <dbReference type="ARBA" id="ARBA00023136"/>
    </source>
</evidence>
<dbReference type="NCBIfam" id="TIGR01097">
    <property type="entry name" value="PhnE"/>
    <property type="match status" value="1"/>
</dbReference>
<evidence type="ECO:0000313" key="10">
    <source>
        <dbReference type="Proteomes" id="UP000741360"/>
    </source>
</evidence>
<gene>
    <name evidence="9" type="primary">phnE</name>
    <name evidence="9" type="ORF">HYY65_10215</name>
</gene>
<sequence>MAPFPQSSPWILPTTKPKSSPLSFTGWFVLVAALVGSYHLAEISPGKLLHTQGGSSLWGLLAEFFPPDLSAEFLLYLIVPTVKTIQISIMGTALAILIGLPLGILATSTLTFAGILFEGGSLSRSSRRRLWMLPYLLARGGLSLLRSIPEIVWGLLFVRIVGLGPFAGVLAIGLAYGGMLGKVYAEILEGVKQSPVEAVRAVGARRFPLVVYGLFPQAFPNFVAYSLYRWECAIRSAAILGLVGAGGLGQEIEVSMKMLNYPQALTIILVSFILVTLVDRVSSWIRRTLL</sequence>
<dbReference type="EMBL" id="JACPSX010000195">
    <property type="protein sequence ID" value="MBI3015413.1"/>
    <property type="molecule type" value="Genomic_DNA"/>
</dbReference>
<feature type="transmembrane region" description="Helical" evidence="7">
    <location>
        <begin position="232"/>
        <end position="249"/>
    </location>
</feature>
<accession>A0A932M0U2</accession>